<dbReference type="Pfam" id="PF14248">
    <property type="entry name" value="DUF4345"/>
    <property type="match status" value="1"/>
</dbReference>
<feature type="transmembrane region" description="Helical" evidence="1">
    <location>
        <begin position="7"/>
        <end position="27"/>
    </location>
</feature>
<keyword evidence="1" id="KW-1133">Transmembrane helix</keyword>
<keyword evidence="1" id="KW-0472">Membrane</keyword>
<sequence>MSDIVNILIAVMTIAFGGFGFFAPRFTAKTLDMAPTASTMGLSEYRASAGGLFVAVGLVCIATGAGWAYAMLGVAYAGAATGRAVSMILDKPPQPKALMWFALEAFPALWLILVNWPDA</sequence>
<reference evidence="2 3" key="1">
    <citation type="submission" date="2020-08" db="EMBL/GenBank/DDBJ databases">
        <title>Genomic Encyclopedia of Type Strains, Phase IV (KMG-IV): sequencing the most valuable type-strain genomes for metagenomic binning, comparative biology and taxonomic classification.</title>
        <authorList>
            <person name="Goeker M."/>
        </authorList>
    </citation>
    <scope>NUCLEOTIDE SEQUENCE [LARGE SCALE GENOMIC DNA]</scope>
    <source>
        <strain evidence="2 3">DSM 102235</strain>
    </source>
</reference>
<proteinExistence type="predicted"/>
<name>A0A7W6DLP0_9RHOB</name>
<dbReference type="RefSeq" id="WP_183964657.1">
    <property type="nucleotide sequence ID" value="NZ_BAABBZ010000059.1"/>
</dbReference>
<dbReference type="Proteomes" id="UP000541426">
    <property type="component" value="Unassembled WGS sequence"/>
</dbReference>
<comment type="caution">
    <text evidence="2">The sequence shown here is derived from an EMBL/GenBank/DDBJ whole genome shotgun (WGS) entry which is preliminary data.</text>
</comment>
<feature type="transmembrane region" description="Helical" evidence="1">
    <location>
        <begin position="47"/>
        <end position="76"/>
    </location>
</feature>
<evidence type="ECO:0000313" key="2">
    <source>
        <dbReference type="EMBL" id="MBB3985268.1"/>
    </source>
</evidence>
<evidence type="ECO:0008006" key="4">
    <source>
        <dbReference type="Google" id="ProtNLM"/>
    </source>
</evidence>
<dbReference type="AlphaFoldDB" id="A0A7W6DLP0"/>
<feature type="transmembrane region" description="Helical" evidence="1">
    <location>
        <begin position="97"/>
        <end position="116"/>
    </location>
</feature>
<accession>A0A7W6DLP0</accession>
<keyword evidence="3" id="KW-1185">Reference proteome</keyword>
<keyword evidence="1" id="KW-0812">Transmembrane</keyword>
<protein>
    <recommendedName>
        <fullName evidence="4">DUF4345 domain-containing protein</fullName>
    </recommendedName>
</protein>
<gene>
    <name evidence="2" type="ORF">GGQ68_001597</name>
</gene>
<evidence type="ECO:0000256" key="1">
    <source>
        <dbReference type="SAM" id="Phobius"/>
    </source>
</evidence>
<dbReference type="EMBL" id="JACIEJ010000003">
    <property type="protein sequence ID" value="MBB3985268.1"/>
    <property type="molecule type" value="Genomic_DNA"/>
</dbReference>
<evidence type="ECO:0000313" key="3">
    <source>
        <dbReference type="Proteomes" id="UP000541426"/>
    </source>
</evidence>
<dbReference type="InterPro" id="IPR025597">
    <property type="entry name" value="DUF4345"/>
</dbReference>
<organism evidence="2 3">
    <name type="scientific">Sagittula marina</name>
    <dbReference type="NCBI Taxonomy" id="943940"/>
    <lineage>
        <taxon>Bacteria</taxon>
        <taxon>Pseudomonadati</taxon>
        <taxon>Pseudomonadota</taxon>
        <taxon>Alphaproteobacteria</taxon>
        <taxon>Rhodobacterales</taxon>
        <taxon>Roseobacteraceae</taxon>
        <taxon>Sagittula</taxon>
    </lineage>
</organism>